<keyword evidence="2" id="KW-1185">Reference proteome</keyword>
<dbReference type="Proteomes" id="UP000316726">
    <property type="component" value="Chromosome 2"/>
</dbReference>
<organism evidence="1 2">
    <name type="scientific">Chloropicon primus</name>
    <dbReference type="NCBI Taxonomy" id="1764295"/>
    <lineage>
        <taxon>Eukaryota</taxon>
        <taxon>Viridiplantae</taxon>
        <taxon>Chlorophyta</taxon>
        <taxon>Chloropicophyceae</taxon>
        <taxon>Chloropicales</taxon>
        <taxon>Chloropicaceae</taxon>
        <taxon>Chloropicon</taxon>
    </lineage>
</organism>
<dbReference type="InterPro" id="IPR040183">
    <property type="entry name" value="THUMPD1-like"/>
</dbReference>
<dbReference type="PANTHER" id="PTHR13452">
    <property type="entry name" value="THUMP DOMAIN CONTAINING PROTEIN 1-RELATED"/>
    <property type="match status" value="1"/>
</dbReference>
<accession>A0A5B8MDL6</accession>
<proteinExistence type="predicted"/>
<reference evidence="1 2" key="1">
    <citation type="submission" date="2018-07" db="EMBL/GenBank/DDBJ databases">
        <title>The complete nuclear genome of the prasinophyte Chloropicon primus (CCMP1205).</title>
        <authorList>
            <person name="Pombert J.-F."/>
            <person name="Otis C."/>
            <person name="Turmel M."/>
            <person name="Lemieux C."/>
        </authorList>
    </citation>
    <scope>NUCLEOTIDE SEQUENCE [LARGE SCALE GENOMIC DNA]</scope>
    <source>
        <strain evidence="1 2">CCMP1205</strain>
    </source>
</reference>
<dbReference type="PANTHER" id="PTHR13452:SF13">
    <property type="entry name" value="OS02G0672400 PROTEIN"/>
    <property type="match status" value="1"/>
</dbReference>
<name>A0A5B8MDL6_9CHLO</name>
<dbReference type="GO" id="GO:0006400">
    <property type="term" value="P:tRNA modification"/>
    <property type="evidence" value="ECO:0007669"/>
    <property type="project" value="InterPro"/>
</dbReference>
<evidence type="ECO:0000313" key="2">
    <source>
        <dbReference type="Proteomes" id="UP000316726"/>
    </source>
</evidence>
<dbReference type="OrthoDB" id="544890at2759"/>
<protein>
    <submittedName>
        <fullName evidence="1">Uncharacterized protein</fullName>
    </submittedName>
</protein>
<dbReference type="AlphaFoldDB" id="A0A5B8MDL6"/>
<gene>
    <name evidence="1" type="ORF">A3770_02p12060</name>
</gene>
<evidence type="ECO:0000313" key="1">
    <source>
        <dbReference type="EMBL" id="QDZ18688.1"/>
    </source>
</evidence>
<dbReference type="GO" id="GO:0003723">
    <property type="term" value="F:RNA binding"/>
    <property type="evidence" value="ECO:0007669"/>
    <property type="project" value="InterPro"/>
</dbReference>
<dbReference type="EMBL" id="CP031035">
    <property type="protein sequence ID" value="QDZ18688.1"/>
    <property type="molecule type" value="Genomic_DNA"/>
</dbReference>
<sequence>MKMVLSRKGHAYFEAKASQSTFADGAVDRGDGFDEPLSRFEYNVRDVVGPTCGFLVTCPFKREKSATVEAQKIIEKVLERGSFTYQCVKVHTLGNCLLRLKGKSGGGKSDGLDAPLLLEKILDKLASSEPAPKFCQRFFPVQALCTYGDSEIKAAFEGIVSGTNLDSEAGLTFAVAYKAHKVAGISGDPEHKKVDVRSVLASTFQERFKNATVDLRAPKIVILCTSLGAVDRKTILCALSICSDRLVEVRSKGIFPRVLQKARPSPRKS</sequence>